<proteinExistence type="predicted"/>
<feature type="compositionally biased region" description="Low complexity" evidence="1">
    <location>
        <begin position="204"/>
        <end position="216"/>
    </location>
</feature>
<sequence length="257" mass="27911">MRNGAHRDGTETGRTRHSAVHPCHSGVRPFIRSRWMDETRTARDWISTRNSHGWRGMPPKGTVYPLRAPAAALPGRYQRAPFRTPGRESGPRGRGARTRSRRRPSSGGTPNAPHRPTDGKTPDGGPVRAAGRAAAGGAGGAPAAGRRRPAARDARRPQTRGVTPRMTSPPRSRSCRNLTNHLLKARIAVAPQSLCNTVSERKAPVAPAGPGWVPNASTTSPPVGRHRPPPYYRVPRIFHPVPSHVSSWYLPPGFQSR</sequence>
<name>A0ABT1JCE4_ACTCY</name>
<organism evidence="2 3">
    <name type="scientific">Actinoalloteichus caeruleus DSM 43889</name>
    <dbReference type="NCBI Taxonomy" id="1120930"/>
    <lineage>
        <taxon>Bacteria</taxon>
        <taxon>Bacillati</taxon>
        <taxon>Actinomycetota</taxon>
        <taxon>Actinomycetes</taxon>
        <taxon>Pseudonocardiales</taxon>
        <taxon>Pseudonocardiaceae</taxon>
        <taxon>Actinoalloteichus</taxon>
        <taxon>Actinoalloteichus cyanogriseus</taxon>
    </lineage>
</organism>
<protein>
    <submittedName>
        <fullName evidence="2">Uncharacterized protein</fullName>
    </submittedName>
</protein>
<accession>A0ABT1JCE4</accession>
<feature type="compositionally biased region" description="Basic and acidic residues" evidence="1">
    <location>
        <begin position="1"/>
        <end position="14"/>
    </location>
</feature>
<feature type="compositionally biased region" description="Low complexity" evidence="1">
    <location>
        <begin position="123"/>
        <end position="133"/>
    </location>
</feature>
<gene>
    <name evidence="2" type="ORF">G443_000164</name>
</gene>
<feature type="region of interest" description="Disordered" evidence="1">
    <location>
        <begin position="204"/>
        <end position="225"/>
    </location>
</feature>
<reference evidence="2 3" key="2">
    <citation type="submission" date="2022-06" db="EMBL/GenBank/DDBJ databases">
        <title>Genomic Encyclopedia of Type Strains, Phase I: the one thousand microbial genomes (KMG-I) project.</title>
        <authorList>
            <person name="Kyrpides N."/>
        </authorList>
    </citation>
    <scope>NUCLEOTIDE SEQUENCE [LARGE SCALE GENOMIC DNA]</scope>
    <source>
        <strain evidence="2 3">DSM 43889</strain>
    </source>
</reference>
<evidence type="ECO:0000256" key="1">
    <source>
        <dbReference type="SAM" id="MobiDB-lite"/>
    </source>
</evidence>
<feature type="region of interest" description="Disordered" evidence="1">
    <location>
        <begin position="1"/>
        <end position="24"/>
    </location>
</feature>
<evidence type="ECO:0000313" key="3">
    <source>
        <dbReference type="Proteomes" id="UP000791080"/>
    </source>
</evidence>
<evidence type="ECO:0000313" key="2">
    <source>
        <dbReference type="EMBL" id="MCP2329894.1"/>
    </source>
</evidence>
<dbReference type="EMBL" id="AUBJ02000001">
    <property type="protein sequence ID" value="MCP2329894.1"/>
    <property type="molecule type" value="Genomic_DNA"/>
</dbReference>
<feature type="compositionally biased region" description="Basic residues" evidence="1">
    <location>
        <begin position="94"/>
        <end position="104"/>
    </location>
</feature>
<feature type="compositionally biased region" description="Polar residues" evidence="1">
    <location>
        <begin position="165"/>
        <end position="175"/>
    </location>
</feature>
<reference evidence="2 3" key="1">
    <citation type="submission" date="2013-07" db="EMBL/GenBank/DDBJ databases">
        <authorList>
            <consortium name="DOE Joint Genome Institute"/>
            <person name="Reeve W."/>
            <person name="Huntemann M."/>
            <person name="Han J."/>
            <person name="Chen A."/>
            <person name="Kyrpides N."/>
            <person name="Mavromatis K."/>
            <person name="Markowitz V."/>
            <person name="Palaniappan K."/>
            <person name="Ivanova N."/>
            <person name="Schaumberg A."/>
            <person name="Pati A."/>
            <person name="Liolios K."/>
            <person name="Nordberg H.P."/>
            <person name="Cantor M.N."/>
            <person name="Hua S.X."/>
            <person name="Woyke T."/>
        </authorList>
    </citation>
    <scope>NUCLEOTIDE SEQUENCE [LARGE SCALE GENOMIC DNA]</scope>
    <source>
        <strain evidence="2 3">DSM 43889</strain>
    </source>
</reference>
<feature type="region of interest" description="Disordered" evidence="1">
    <location>
        <begin position="72"/>
        <end position="175"/>
    </location>
</feature>
<dbReference type="Proteomes" id="UP000791080">
    <property type="component" value="Unassembled WGS sequence"/>
</dbReference>
<comment type="caution">
    <text evidence="2">The sequence shown here is derived from an EMBL/GenBank/DDBJ whole genome shotgun (WGS) entry which is preliminary data.</text>
</comment>
<keyword evidence="3" id="KW-1185">Reference proteome</keyword>